<accession>A0A6A5WLN0</accession>
<protein>
    <recommendedName>
        <fullName evidence="10">Cep57 centrosome microtubule-binding domain-containing protein</fullName>
    </recommendedName>
</protein>
<evidence type="ECO:0000256" key="1">
    <source>
        <dbReference type="ARBA" id="ARBA00004267"/>
    </source>
</evidence>
<feature type="region of interest" description="Disordered" evidence="5">
    <location>
        <begin position="682"/>
        <end position="754"/>
    </location>
</feature>
<feature type="compositionally biased region" description="Low complexity" evidence="5">
    <location>
        <begin position="850"/>
        <end position="861"/>
    </location>
</feature>
<dbReference type="AlphaFoldDB" id="A0A6A5WLN0"/>
<evidence type="ECO:0000256" key="5">
    <source>
        <dbReference type="SAM" id="MobiDB-lite"/>
    </source>
</evidence>
<dbReference type="Proteomes" id="UP000799779">
    <property type="component" value="Unassembled WGS sequence"/>
</dbReference>
<dbReference type="InterPro" id="IPR024957">
    <property type="entry name" value="Cep57_MT-bd_dom"/>
</dbReference>
<keyword evidence="2" id="KW-0963">Cytoplasm</keyword>
<evidence type="ECO:0000256" key="3">
    <source>
        <dbReference type="ARBA" id="ARBA00023212"/>
    </source>
</evidence>
<feature type="domain" description="Cep57 centrosome microtubule-binding" evidence="6">
    <location>
        <begin position="994"/>
        <end position="1070"/>
    </location>
</feature>
<feature type="coiled-coil region" evidence="4">
    <location>
        <begin position="340"/>
        <end position="381"/>
    </location>
</feature>
<keyword evidence="9" id="KW-1185">Reference proteome</keyword>
<proteinExistence type="predicted"/>
<keyword evidence="3" id="KW-0206">Cytoskeleton</keyword>
<feature type="compositionally biased region" description="Low complexity" evidence="5">
    <location>
        <begin position="703"/>
        <end position="712"/>
    </location>
</feature>
<comment type="subcellular location">
    <subcellularLocation>
        <location evidence="1">Cytoplasm</location>
        <location evidence="1">Cytoskeleton</location>
        <location evidence="1">Microtubule organizing center</location>
    </subcellularLocation>
</comment>
<feature type="compositionally biased region" description="Polar residues" evidence="5">
    <location>
        <begin position="268"/>
        <end position="279"/>
    </location>
</feature>
<evidence type="ECO:0000313" key="9">
    <source>
        <dbReference type="Proteomes" id="UP000799779"/>
    </source>
</evidence>
<evidence type="ECO:0000256" key="2">
    <source>
        <dbReference type="ARBA" id="ARBA00022490"/>
    </source>
</evidence>
<sequence>MQSSPPMSEGKARAIRELSRSLSHSPLPLPSPSPPHSDSNPTQQLDQLGSDTADFFGDDDPLMSTQHRFEEETNTLPLPRIRSTAKKMNSWQPLRSEGPAPDTSMVNKQFNDFDQSSADSSDAESIEQARGGHRSNRSTPGKLSGFDELYDMTPPSARTRKAYPAQPGSLRRDAQIRRASRNDLDTASPRPGSTRKPSAMPSKTAFQRRSASASLAQAHAKVSEDDSSLNLDSRPPTLTTQAKPTRWGGSRSRQTSQQLDHVVEGASRLQTTPRSRPMTANTATAQSFTMPGIPNLTELFSGNFQDGTPLFSKTTAPRSRFSRRQPSYMGIEAAPLPREEKEIIIALQLLKDKVETLEKERDEAEKTIEEKDLEIVELKSAAQAREQYRRSDSGLGSTDGEGGSSKTAWKVEKTRLEASVQTLRTKIDRSERDLLQKKVETKRLVDERDSLAKQVGVAFQNFEELKRERNALEDENHTLRDEVDSLRAENDALQDQLEEEQRHHREETVQLRRRIDQAENTAQKENNTLHAELTRALAQNDQQTQHLTRKEAELRKARKEQIEYARIKTDNEALKAQIANIKAKRDEEARRFAAQEASLKGKVERRDETIRKFQDITQDHTNEAVRVDNENLRLEIEQLNAQFDEENRRWLQKEQKLQNAIQKEQQRQNTIQIDQEVLQQEVDQLNAKPPRRVSLRREETRTRTATRAQQEVRNSEAASASHQSFIERSPRKSYARSPHRASLPAESSRSVSAPIIDDNSAQYESDVESTTDLSLAPRVTPRAVRSASAVPTVSRVEPPEPLDITLLSFINADDLARVRRQVEEEHLARRHSSAPPERHPREDTMQSVASVKSSRPSLPRKSSMKDVTEKTTHTVFEDITGQVSNYEPTTAQAMQTKQSEAELADASMLSNTSRRRRSAPPVEMTSAFIVPDITIQTGRQDTLTLDLAARIDSRNHDNQNCTVCRRTSPNPPTDPLRVPKLVPVSSRTNDDVDATLRPSQSPKEALARVVKELMDERAHMHAELSAARIMFADYDVSKGARKRKQIEVKILTLTRRVGAKDMQIYNLYDVLEGQGDYLTEDDVENLTREIRVEDVETEQEKEKEQEKGKGRQQKKVTIQSYVDDSDSGVEHGRGGDMSGGELEEDAVTWNGFGDESDFEG</sequence>
<gene>
    <name evidence="8" type="ORF">P154DRAFT_432054</name>
</gene>
<organism evidence="8 9">
    <name type="scientific">Amniculicola lignicola CBS 123094</name>
    <dbReference type="NCBI Taxonomy" id="1392246"/>
    <lineage>
        <taxon>Eukaryota</taxon>
        <taxon>Fungi</taxon>
        <taxon>Dikarya</taxon>
        <taxon>Ascomycota</taxon>
        <taxon>Pezizomycotina</taxon>
        <taxon>Dothideomycetes</taxon>
        <taxon>Pleosporomycetidae</taxon>
        <taxon>Pleosporales</taxon>
        <taxon>Amniculicolaceae</taxon>
        <taxon>Amniculicola</taxon>
    </lineage>
</organism>
<feature type="coiled-coil region" evidence="4">
    <location>
        <begin position="413"/>
        <end position="591"/>
    </location>
</feature>
<feature type="compositionally biased region" description="Low complexity" evidence="5">
    <location>
        <begin position="205"/>
        <end position="220"/>
    </location>
</feature>
<dbReference type="InterPro" id="IPR051756">
    <property type="entry name" value="Centrosomal_MT-associated"/>
</dbReference>
<dbReference type="PANTHER" id="PTHR19336">
    <property type="entry name" value="UNCHARACTERIZED DUF1167"/>
    <property type="match status" value="1"/>
</dbReference>
<evidence type="ECO:0000313" key="8">
    <source>
        <dbReference type="EMBL" id="KAF2001908.1"/>
    </source>
</evidence>
<dbReference type="GO" id="GO:0008017">
    <property type="term" value="F:microtubule binding"/>
    <property type="evidence" value="ECO:0007669"/>
    <property type="project" value="InterPro"/>
</dbReference>
<feature type="compositionally biased region" description="Polar residues" evidence="5">
    <location>
        <begin position="716"/>
        <end position="726"/>
    </location>
</feature>
<name>A0A6A5WLN0_9PLEO</name>
<dbReference type="InterPro" id="IPR025925">
    <property type="entry name" value="PPC89_CLD"/>
</dbReference>
<feature type="compositionally biased region" description="Basic and acidic residues" evidence="5">
    <location>
        <begin position="170"/>
        <end position="184"/>
    </location>
</feature>
<dbReference type="Pfam" id="PF14197">
    <property type="entry name" value="Cep57_CLD_2"/>
    <property type="match status" value="1"/>
</dbReference>
<dbReference type="EMBL" id="ML977580">
    <property type="protein sequence ID" value="KAF2001908.1"/>
    <property type="molecule type" value="Genomic_DNA"/>
</dbReference>
<feature type="region of interest" description="Disordered" evidence="5">
    <location>
        <begin position="901"/>
        <end position="921"/>
    </location>
</feature>
<dbReference type="OrthoDB" id="76453at2759"/>
<evidence type="ECO:0000256" key="4">
    <source>
        <dbReference type="SAM" id="Coils"/>
    </source>
</evidence>
<feature type="compositionally biased region" description="Polar residues" evidence="5">
    <location>
        <begin position="104"/>
        <end position="113"/>
    </location>
</feature>
<feature type="compositionally biased region" description="Basic and acidic residues" evidence="5">
    <location>
        <begin position="1094"/>
        <end position="1109"/>
    </location>
</feature>
<keyword evidence="4" id="KW-0175">Coiled coil</keyword>
<feature type="compositionally biased region" description="Polar residues" evidence="5">
    <location>
        <begin position="228"/>
        <end position="243"/>
    </location>
</feature>
<evidence type="ECO:0000259" key="7">
    <source>
        <dbReference type="Pfam" id="PF14197"/>
    </source>
</evidence>
<feature type="compositionally biased region" description="Basic and acidic residues" evidence="5">
    <location>
        <begin position="10"/>
        <end position="19"/>
    </location>
</feature>
<reference evidence="8" key="1">
    <citation type="journal article" date="2020" name="Stud. Mycol.">
        <title>101 Dothideomycetes genomes: a test case for predicting lifestyles and emergence of pathogens.</title>
        <authorList>
            <person name="Haridas S."/>
            <person name="Albert R."/>
            <person name="Binder M."/>
            <person name="Bloem J."/>
            <person name="Labutti K."/>
            <person name="Salamov A."/>
            <person name="Andreopoulos B."/>
            <person name="Baker S."/>
            <person name="Barry K."/>
            <person name="Bills G."/>
            <person name="Bluhm B."/>
            <person name="Cannon C."/>
            <person name="Castanera R."/>
            <person name="Culley D."/>
            <person name="Daum C."/>
            <person name="Ezra D."/>
            <person name="Gonzalez J."/>
            <person name="Henrissat B."/>
            <person name="Kuo A."/>
            <person name="Liang C."/>
            <person name="Lipzen A."/>
            <person name="Lutzoni F."/>
            <person name="Magnuson J."/>
            <person name="Mondo S."/>
            <person name="Nolan M."/>
            <person name="Ohm R."/>
            <person name="Pangilinan J."/>
            <person name="Park H.-J."/>
            <person name="Ramirez L."/>
            <person name="Alfaro M."/>
            <person name="Sun H."/>
            <person name="Tritt A."/>
            <person name="Yoshinaga Y."/>
            <person name="Zwiers L.-H."/>
            <person name="Turgeon B."/>
            <person name="Goodwin S."/>
            <person name="Spatafora J."/>
            <person name="Crous P."/>
            <person name="Grigoriev I."/>
        </authorList>
    </citation>
    <scope>NUCLEOTIDE SEQUENCE</scope>
    <source>
        <strain evidence="8">CBS 123094</strain>
    </source>
</reference>
<dbReference type="GO" id="GO:0005815">
    <property type="term" value="C:microtubule organizing center"/>
    <property type="evidence" value="ECO:0007669"/>
    <property type="project" value="UniProtKB-SubCell"/>
</dbReference>
<dbReference type="PANTHER" id="PTHR19336:SF9">
    <property type="entry name" value="SPINDLE POLE BODY PROTEIN PPC89"/>
    <property type="match status" value="1"/>
</dbReference>
<dbReference type="Pfam" id="PF06657">
    <property type="entry name" value="Cep57_MT_bd"/>
    <property type="match status" value="1"/>
</dbReference>
<feature type="region of interest" description="Disordered" evidence="5">
    <location>
        <begin position="1094"/>
        <end position="1160"/>
    </location>
</feature>
<feature type="region of interest" description="Disordered" evidence="5">
    <location>
        <begin position="823"/>
        <end position="870"/>
    </location>
</feature>
<evidence type="ECO:0000259" key="6">
    <source>
        <dbReference type="Pfam" id="PF06657"/>
    </source>
</evidence>
<feature type="region of interest" description="Disordered" evidence="5">
    <location>
        <begin position="1"/>
        <end position="279"/>
    </location>
</feature>
<feature type="domain" description="PPC89 centrosome localisation" evidence="7">
    <location>
        <begin position="416"/>
        <end position="481"/>
    </location>
</feature>
<feature type="coiled-coil region" evidence="4">
    <location>
        <begin position="622"/>
        <end position="667"/>
    </location>
</feature>
<evidence type="ECO:0008006" key="10">
    <source>
        <dbReference type="Google" id="ProtNLM"/>
    </source>
</evidence>
<feature type="region of interest" description="Disordered" evidence="5">
    <location>
        <begin position="387"/>
        <end position="407"/>
    </location>
</feature>